<dbReference type="InterPro" id="IPR013187">
    <property type="entry name" value="F-box-assoc_dom_typ3"/>
</dbReference>
<reference evidence="4" key="1">
    <citation type="submission" date="2023-07" db="EMBL/GenBank/DDBJ databases">
        <title>A chromosome-level genome assembly of Lolium multiflorum.</title>
        <authorList>
            <person name="Chen Y."/>
            <person name="Copetti D."/>
            <person name="Kolliker R."/>
            <person name="Studer B."/>
        </authorList>
    </citation>
    <scope>NUCLEOTIDE SEQUENCE</scope>
    <source>
        <strain evidence="4">02402/16</strain>
        <tissue evidence="4">Leaf</tissue>
    </source>
</reference>
<protein>
    <recommendedName>
        <fullName evidence="6">F-box protein</fullName>
    </recommendedName>
</protein>
<dbReference type="AlphaFoldDB" id="A0AAD8S122"/>
<dbReference type="Proteomes" id="UP001231189">
    <property type="component" value="Unassembled WGS sequence"/>
</dbReference>
<dbReference type="Pfam" id="PF00646">
    <property type="entry name" value="F-box"/>
    <property type="match status" value="1"/>
</dbReference>
<sequence length="682" mass="73889">MEILPYLPAKSVGRFRSVSRAWRAALSSATFVELHLRRANRSGQPRLFFCPSEVPSGEQAYFHVWQLGGLVKKLMPKHKEFWDLAPITSPVRGLLLLRSKRGYFVYNPCTGSSLLLPDSVAPLKMSIRHETSTQPQPPCFFDVSYGLGYCSVTAEYKVVRLFSDSCEGGPPPCCEVFVLDKPVYWRPTAQQPPMCTVWEEDPGVFLRGYLHFLCQEGGIITFNVTNETFDLLPPPPPPDGDDVLLEMVELNGRLCMCHGFIRFREARYRIWMLGDHEPRRWEQLFCIDLSAWTEPELMQMKAHFISALYAFNNDNDGHQKIMFGTGNCKVFTVDSNGSALETLFRADDEVTGSFVDCEHPSLGFFQESLVPVGRIIFSSPAAKAWFHILKWMPTRSVANLSLTTPARVDAPARRLPTPQLLRAPPLLAAVADGAAPPRVLSPLAAPEESSMARRICASRHGRRSGAPTRGLDEGALLIGRLVRCPSSRTNAGRLSTRLSPPPPPLAPPPPHRWRSIIAATRRLSAANSASPRPPAASRRHAPPPSPAAGARSTHAALDRVTPFTIQRLSAPALFARRCSISSRTAPSRLPAEASNAARCRPLPPAAAAPPRGGGGENAARSAAGGGLLSSASQCRTPPPGSGGDGGGGKWPSPAVRHCHGDGGDGCGATRAVFVAGGCGGYR</sequence>
<feature type="domain" description="F-box associated beta-propeller type 3" evidence="3">
    <location>
        <begin position="84"/>
        <end position="286"/>
    </location>
</feature>
<dbReference type="InterPro" id="IPR017451">
    <property type="entry name" value="F-box-assoc_interact_dom"/>
</dbReference>
<feature type="region of interest" description="Disordered" evidence="1">
    <location>
        <begin position="583"/>
        <end position="661"/>
    </location>
</feature>
<proteinExistence type="predicted"/>
<organism evidence="4 5">
    <name type="scientific">Lolium multiflorum</name>
    <name type="common">Italian ryegrass</name>
    <name type="synonym">Lolium perenne subsp. multiflorum</name>
    <dbReference type="NCBI Taxonomy" id="4521"/>
    <lineage>
        <taxon>Eukaryota</taxon>
        <taxon>Viridiplantae</taxon>
        <taxon>Streptophyta</taxon>
        <taxon>Embryophyta</taxon>
        <taxon>Tracheophyta</taxon>
        <taxon>Spermatophyta</taxon>
        <taxon>Magnoliopsida</taxon>
        <taxon>Liliopsida</taxon>
        <taxon>Poales</taxon>
        <taxon>Poaceae</taxon>
        <taxon>BOP clade</taxon>
        <taxon>Pooideae</taxon>
        <taxon>Poodae</taxon>
        <taxon>Poeae</taxon>
        <taxon>Poeae Chloroplast Group 2 (Poeae type)</taxon>
        <taxon>Loliodinae</taxon>
        <taxon>Loliinae</taxon>
        <taxon>Lolium</taxon>
    </lineage>
</organism>
<dbReference type="PANTHER" id="PTHR31672:SF13">
    <property type="entry name" value="F-BOX PROTEIN CPR30-LIKE"/>
    <property type="match status" value="1"/>
</dbReference>
<feature type="compositionally biased region" description="Low complexity" evidence="1">
    <location>
        <begin position="521"/>
        <end position="530"/>
    </location>
</feature>
<comment type="caution">
    <text evidence="4">The sequence shown here is derived from an EMBL/GenBank/DDBJ whole genome shotgun (WGS) entry which is preliminary data.</text>
</comment>
<dbReference type="Pfam" id="PF08268">
    <property type="entry name" value="FBA_3"/>
    <property type="match status" value="1"/>
</dbReference>
<feature type="compositionally biased region" description="Pro residues" evidence="1">
    <location>
        <begin position="499"/>
        <end position="510"/>
    </location>
</feature>
<dbReference type="InterPro" id="IPR001810">
    <property type="entry name" value="F-box_dom"/>
</dbReference>
<dbReference type="SUPFAM" id="SSF81383">
    <property type="entry name" value="F-box domain"/>
    <property type="match status" value="1"/>
</dbReference>
<name>A0AAD8S122_LOLMU</name>
<evidence type="ECO:0000256" key="1">
    <source>
        <dbReference type="SAM" id="MobiDB-lite"/>
    </source>
</evidence>
<dbReference type="EMBL" id="JAUUTY010000004">
    <property type="protein sequence ID" value="KAK1642953.1"/>
    <property type="molecule type" value="Genomic_DNA"/>
</dbReference>
<dbReference type="InterPro" id="IPR036047">
    <property type="entry name" value="F-box-like_dom_sf"/>
</dbReference>
<feature type="compositionally biased region" description="Polar residues" evidence="1">
    <location>
        <begin position="488"/>
        <end position="498"/>
    </location>
</feature>
<gene>
    <name evidence="4" type="ORF">QYE76_060758</name>
</gene>
<feature type="compositionally biased region" description="Low complexity" evidence="1">
    <location>
        <begin position="617"/>
        <end position="632"/>
    </location>
</feature>
<dbReference type="PANTHER" id="PTHR31672">
    <property type="entry name" value="BNACNNG10540D PROTEIN"/>
    <property type="match status" value="1"/>
</dbReference>
<evidence type="ECO:0000259" key="2">
    <source>
        <dbReference type="Pfam" id="PF00646"/>
    </source>
</evidence>
<accession>A0AAD8S122</accession>
<evidence type="ECO:0008006" key="6">
    <source>
        <dbReference type="Google" id="ProtNLM"/>
    </source>
</evidence>
<dbReference type="InterPro" id="IPR050796">
    <property type="entry name" value="SCF_F-box_component"/>
</dbReference>
<evidence type="ECO:0000313" key="4">
    <source>
        <dbReference type="EMBL" id="KAK1642953.1"/>
    </source>
</evidence>
<evidence type="ECO:0000313" key="5">
    <source>
        <dbReference type="Proteomes" id="UP001231189"/>
    </source>
</evidence>
<feature type="region of interest" description="Disordered" evidence="1">
    <location>
        <begin position="488"/>
        <end position="553"/>
    </location>
</feature>
<dbReference type="NCBIfam" id="TIGR01640">
    <property type="entry name" value="F_box_assoc_1"/>
    <property type="match status" value="1"/>
</dbReference>
<evidence type="ECO:0000259" key="3">
    <source>
        <dbReference type="Pfam" id="PF08268"/>
    </source>
</evidence>
<keyword evidence="5" id="KW-1185">Reference proteome</keyword>
<feature type="domain" description="F-box" evidence="2">
    <location>
        <begin position="2"/>
        <end position="28"/>
    </location>
</feature>